<keyword evidence="6" id="KW-1015">Disulfide bond</keyword>
<dbReference type="FunFam" id="2.60.40.10:FF:000328">
    <property type="entry name" value="CLUMA_CG000981, isoform A"/>
    <property type="match status" value="1"/>
</dbReference>
<dbReference type="PANTHER" id="PTHR12231:SF265">
    <property type="entry name" value="DPR-INTERACTING PROTEIN LAMBDA"/>
    <property type="match status" value="1"/>
</dbReference>
<evidence type="ECO:0000256" key="3">
    <source>
        <dbReference type="ARBA" id="ARBA00022729"/>
    </source>
</evidence>
<evidence type="ECO:0000259" key="9">
    <source>
        <dbReference type="PROSITE" id="PS50835"/>
    </source>
</evidence>
<dbReference type="InterPro" id="IPR007110">
    <property type="entry name" value="Ig-like_dom"/>
</dbReference>
<comment type="subcellular location">
    <subcellularLocation>
        <location evidence="1">Cell membrane</location>
    </subcellularLocation>
</comment>
<keyword evidence="3" id="KW-0732">Signal</keyword>
<evidence type="ECO:0000256" key="7">
    <source>
        <dbReference type="ARBA" id="ARBA00023180"/>
    </source>
</evidence>
<gene>
    <name evidence="10" type="ORF">NTEN_LOCUS275</name>
</gene>
<reference evidence="10 11" key="1">
    <citation type="submission" date="2020-02" db="EMBL/GenBank/DDBJ databases">
        <authorList>
            <person name="Ferguson B K."/>
        </authorList>
    </citation>
    <scope>NUCLEOTIDE SEQUENCE [LARGE SCALE GENOMIC DNA]</scope>
</reference>
<evidence type="ECO:0000313" key="10">
    <source>
        <dbReference type="EMBL" id="CAA9993297.1"/>
    </source>
</evidence>
<evidence type="ECO:0000256" key="4">
    <source>
        <dbReference type="ARBA" id="ARBA00022737"/>
    </source>
</evidence>
<dbReference type="AlphaFoldDB" id="A0A6H5FU95"/>
<evidence type="ECO:0000256" key="5">
    <source>
        <dbReference type="ARBA" id="ARBA00023136"/>
    </source>
</evidence>
<dbReference type="EMBL" id="CADCXU010000377">
    <property type="protein sequence ID" value="CAA9993297.1"/>
    <property type="molecule type" value="Genomic_DNA"/>
</dbReference>
<organism evidence="10 11">
    <name type="scientific">Nesidiocoris tenuis</name>
    <dbReference type="NCBI Taxonomy" id="355587"/>
    <lineage>
        <taxon>Eukaryota</taxon>
        <taxon>Metazoa</taxon>
        <taxon>Ecdysozoa</taxon>
        <taxon>Arthropoda</taxon>
        <taxon>Hexapoda</taxon>
        <taxon>Insecta</taxon>
        <taxon>Pterygota</taxon>
        <taxon>Neoptera</taxon>
        <taxon>Paraneoptera</taxon>
        <taxon>Hemiptera</taxon>
        <taxon>Heteroptera</taxon>
        <taxon>Panheteroptera</taxon>
        <taxon>Cimicomorpha</taxon>
        <taxon>Miridae</taxon>
        <taxon>Dicyphina</taxon>
        <taxon>Nesidiocoris</taxon>
    </lineage>
</organism>
<dbReference type="GO" id="GO:0043005">
    <property type="term" value="C:neuron projection"/>
    <property type="evidence" value="ECO:0007669"/>
    <property type="project" value="TreeGrafter"/>
</dbReference>
<keyword evidence="2" id="KW-1003">Cell membrane</keyword>
<proteinExistence type="predicted"/>
<dbReference type="InterPro" id="IPR051170">
    <property type="entry name" value="Neural/epithelial_adhesion"/>
</dbReference>
<dbReference type="GO" id="GO:0005886">
    <property type="term" value="C:plasma membrane"/>
    <property type="evidence" value="ECO:0007669"/>
    <property type="project" value="UniProtKB-SubCell"/>
</dbReference>
<dbReference type="InterPro" id="IPR003598">
    <property type="entry name" value="Ig_sub2"/>
</dbReference>
<keyword evidence="8" id="KW-0393">Immunoglobulin domain</keyword>
<evidence type="ECO:0000313" key="11">
    <source>
        <dbReference type="Proteomes" id="UP000479000"/>
    </source>
</evidence>
<dbReference type="SMART" id="SM00409">
    <property type="entry name" value="IG"/>
    <property type="match status" value="1"/>
</dbReference>
<feature type="domain" description="Ig-like" evidence="9">
    <location>
        <begin position="22"/>
        <end position="110"/>
    </location>
</feature>
<dbReference type="Proteomes" id="UP000479000">
    <property type="component" value="Unassembled WGS sequence"/>
</dbReference>
<keyword evidence="11" id="KW-1185">Reference proteome</keyword>
<evidence type="ECO:0000256" key="8">
    <source>
        <dbReference type="ARBA" id="ARBA00023319"/>
    </source>
</evidence>
<dbReference type="InterPro" id="IPR036179">
    <property type="entry name" value="Ig-like_dom_sf"/>
</dbReference>
<dbReference type="Gene3D" id="2.60.40.10">
    <property type="entry name" value="Immunoglobulins"/>
    <property type="match status" value="1"/>
</dbReference>
<name>A0A6H5FU95_9HEMI</name>
<evidence type="ECO:0000256" key="6">
    <source>
        <dbReference type="ARBA" id="ARBA00023157"/>
    </source>
</evidence>
<dbReference type="Pfam" id="PF13927">
    <property type="entry name" value="Ig_3"/>
    <property type="match status" value="1"/>
</dbReference>
<keyword evidence="7" id="KW-0325">Glycoprotein</keyword>
<dbReference type="SUPFAM" id="SSF48726">
    <property type="entry name" value="Immunoglobulin"/>
    <property type="match status" value="1"/>
</dbReference>
<protein>
    <recommendedName>
        <fullName evidence="9">Ig-like domain-containing protein</fullName>
    </recommendedName>
</protein>
<dbReference type="InterPro" id="IPR003599">
    <property type="entry name" value="Ig_sub"/>
</dbReference>
<dbReference type="SMART" id="SM00408">
    <property type="entry name" value="IGc2"/>
    <property type="match status" value="1"/>
</dbReference>
<keyword evidence="5" id="KW-0472">Membrane</keyword>
<dbReference type="PROSITE" id="PS50835">
    <property type="entry name" value="IG_LIKE"/>
    <property type="match status" value="1"/>
</dbReference>
<evidence type="ECO:0000256" key="1">
    <source>
        <dbReference type="ARBA" id="ARBA00004236"/>
    </source>
</evidence>
<keyword evidence="4" id="KW-0677">Repeat</keyword>
<dbReference type="OrthoDB" id="10012075at2759"/>
<dbReference type="PANTHER" id="PTHR12231">
    <property type="entry name" value="CTX-RELATED TYPE I TRANSMEMBRANE PROTEIN"/>
    <property type="match status" value="1"/>
</dbReference>
<evidence type="ECO:0000256" key="2">
    <source>
        <dbReference type="ARBA" id="ARBA00022475"/>
    </source>
</evidence>
<sequence>MCQINTDPMRSQMGYLEVTIPPDILNEDGGDDHVATEGGNVRVKCRATGMPEPRVSWKREDLKNIVLRQEGGVKEVKSFDGENLELMNIQRTDMGVYLCIASNGIPPSVSKRILVQVHFHPSVKVPNDLFGAPVGTDVSMQCNVETSPKALNSWFKETAKRKSLSHYYHSSRKNLIVKFLLSFFEFLFELWDSTIFPRVIQYLIISSCLRKS</sequence>
<dbReference type="InterPro" id="IPR013783">
    <property type="entry name" value="Ig-like_fold"/>
</dbReference>
<accession>A0A6H5FU95</accession>